<gene>
    <name evidence="1" type="ORF">Q8A64_18835</name>
</gene>
<organism evidence="1 2">
    <name type="scientific">Keguizhuia sedimenti</name>
    <dbReference type="NCBI Taxonomy" id="3064264"/>
    <lineage>
        <taxon>Bacteria</taxon>
        <taxon>Pseudomonadati</taxon>
        <taxon>Pseudomonadota</taxon>
        <taxon>Betaproteobacteria</taxon>
        <taxon>Burkholderiales</taxon>
        <taxon>Oxalobacteraceae</taxon>
        <taxon>Keguizhuia</taxon>
    </lineage>
</organism>
<evidence type="ECO:0000313" key="1">
    <source>
        <dbReference type="EMBL" id="MDQ9172462.1"/>
    </source>
</evidence>
<accession>A0ABU1BU10</accession>
<sequence length="178" mass="20809">MLLFLDTEFTGLNQSKPDLISLALVNETGKEFYAELPESNWTVQCTEWVHFNVLPHLWGGEYVQNKETIRERLTEWIENIPGEAVIVTDFAESDFFKQLKPLLTPWPCNLNPWPIQFSAWSLGDDREPELRKIINDYHTHDRPAHHALHDAHALRLAMMHAMEDGWRPMTFQTLSQLE</sequence>
<comment type="caution">
    <text evidence="1">The sequence shown here is derived from an EMBL/GenBank/DDBJ whole genome shotgun (WGS) entry which is preliminary data.</text>
</comment>
<dbReference type="Proteomes" id="UP001225596">
    <property type="component" value="Unassembled WGS sequence"/>
</dbReference>
<dbReference type="RefSeq" id="WP_338438528.1">
    <property type="nucleotide sequence ID" value="NZ_JAUYVH010000028.1"/>
</dbReference>
<proteinExistence type="predicted"/>
<dbReference type="InterPro" id="IPR012337">
    <property type="entry name" value="RNaseH-like_sf"/>
</dbReference>
<keyword evidence="2" id="KW-1185">Reference proteome</keyword>
<dbReference type="EMBL" id="JAUYVH010000028">
    <property type="protein sequence ID" value="MDQ9172462.1"/>
    <property type="molecule type" value="Genomic_DNA"/>
</dbReference>
<protein>
    <submittedName>
        <fullName evidence="1">3'-5' exoribonuclease</fullName>
    </submittedName>
</protein>
<reference evidence="1 2" key="1">
    <citation type="submission" date="2023-08" db="EMBL/GenBank/DDBJ databases">
        <title>Oxalobacteraceae gen .nov., isolated from river sludge outside the plant.</title>
        <authorList>
            <person name="Zhao S.Y."/>
        </authorList>
    </citation>
    <scope>NUCLEOTIDE SEQUENCE [LARGE SCALE GENOMIC DNA]</scope>
    <source>
        <strain evidence="1 2">R-40</strain>
    </source>
</reference>
<dbReference type="InterPro" id="IPR036397">
    <property type="entry name" value="RNaseH_sf"/>
</dbReference>
<dbReference type="Gene3D" id="3.30.420.10">
    <property type="entry name" value="Ribonuclease H-like superfamily/Ribonuclease H"/>
    <property type="match status" value="1"/>
</dbReference>
<evidence type="ECO:0000313" key="2">
    <source>
        <dbReference type="Proteomes" id="UP001225596"/>
    </source>
</evidence>
<name>A0ABU1BU10_9BURK</name>
<dbReference type="SUPFAM" id="SSF53098">
    <property type="entry name" value="Ribonuclease H-like"/>
    <property type="match status" value="1"/>
</dbReference>